<dbReference type="FunCoup" id="D8RI39">
    <property type="interactions" value="3635"/>
</dbReference>
<dbReference type="Proteomes" id="UP000001514">
    <property type="component" value="Unassembled WGS sequence"/>
</dbReference>
<dbReference type="STRING" id="88036.D8RI39"/>
<dbReference type="InParanoid" id="D8RI39"/>
<dbReference type="PROSITE" id="PS52001">
    <property type="entry name" value="AD"/>
    <property type="match status" value="1"/>
</dbReference>
<gene>
    <name evidence="2" type="ORF">SELMODRAFT_270872</name>
</gene>
<protein>
    <recommendedName>
        <fullName evidence="1">AD domain-containing protein</fullName>
    </recommendedName>
</protein>
<dbReference type="EMBL" id="GL377580">
    <property type="protein sequence ID" value="EFJ28026.1"/>
    <property type="molecule type" value="Genomic_DNA"/>
</dbReference>
<dbReference type="InterPro" id="IPR039683">
    <property type="entry name" value="Lsm12-like"/>
</dbReference>
<dbReference type="AlphaFoldDB" id="D8RI39"/>
<sequence length="180" mass="19720">MDPAAGTEIAEGNLLRIRTSLGDDLQGHVLAFDKALNMVVIQESGDVGVRGNLRFLKATFIKELTVIKQLEDSFDSRPRFIDIASLKAREDAALKQAMAEAERIGVGVTQEAQDIFDALSKTLPVRWDKATILVMGDVRVNEPYLPENVTGGATAANDRVKKVLELERMRLQARSSSANP</sequence>
<evidence type="ECO:0000259" key="1">
    <source>
        <dbReference type="PROSITE" id="PS52001"/>
    </source>
</evidence>
<dbReference type="Pfam" id="PF21166">
    <property type="entry name" value="LSM12_LSM"/>
    <property type="match status" value="1"/>
</dbReference>
<evidence type="ECO:0000313" key="2">
    <source>
        <dbReference type="EMBL" id="EFJ28026.1"/>
    </source>
</evidence>
<dbReference type="InterPro" id="IPR019181">
    <property type="entry name" value="LSM12_ABD"/>
</dbReference>
<name>D8RI39_SELML</name>
<proteinExistence type="predicted"/>
<evidence type="ECO:0000313" key="3">
    <source>
        <dbReference type="Proteomes" id="UP000001514"/>
    </source>
</evidence>
<dbReference type="OMA" id="FEGELYC"/>
<dbReference type="SMART" id="SM00995">
    <property type="entry name" value="AD"/>
    <property type="match status" value="1"/>
</dbReference>
<dbReference type="PANTHER" id="PTHR13542">
    <property type="entry name" value="LSM12 HOMOLOG"/>
    <property type="match status" value="1"/>
</dbReference>
<reference evidence="2 3" key="1">
    <citation type="journal article" date="2011" name="Science">
        <title>The Selaginella genome identifies genetic changes associated with the evolution of vascular plants.</title>
        <authorList>
            <person name="Banks J.A."/>
            <person name="Nishiyama T."/>
            <person name="Hasebe M."/>
            <person name="Bowman J.L."/>
            <person name="Gribskov M."/>
            <person name="dePamphilis C."/>
            <person name="Albert V.A."/>
            <person name="Aono N."/>
            <person name="Aoyama T."/>
            <person name="Ambrose B.A."/>
            <person name="Ashton N.W."/>
            <person name="Axtell M.J."/>
            <person name="Barker E."/>
            <person name="Barker M.S."/>
            <person name="Bennetzen J.L."/>
            <person name="Bonawitz N.D."/>
            <person name="Chapple C."/>
            <person name="Cheng C."/>
            <person name="Correa L.G."/>
            <person name="Dacre M."/>
            <person name="DeBarry J."/>
            <person name="Dreyer I."/>
            <person name="Elias M."/>
            <person name="Engstrom E.M."/>
            <person name="Estelle M."/>
            <person name="Feng L."/>
            <person name="Finet C."/>
            <person name="Floyd S.K."/>
            <person name="Frommer W.B."/>
            <person name="Fujita T."/>
            <person name="Gramzow L."/>
            <person name="Gutensohn M."/>
            <person name="Harholt J."/>
            <person name="Hattori M."/>
            <person name="Heyl A."/>
            <person name="Hirai T."/>
            <person name="Hiwatashi Y."/>
            <person name="Ishikawa M."/>
            <person name="Iwata M."/>
            <person name="Karol K.G."/>
            <person name="Koehler B."/>
            <person name="Kolukisaoglu U."/>
            <person name="Kubo M."/>
            <person name="Kurata T."/>
            <person name="Lalonde S."/>
            <person name="Li K."/>
            <person name="Li Y."/>
            <person name="Litt A."/>
            <person name="Lyons E."/>
            <person name="Manning G."/>
            <person name="Maruyama T."/>
            <person name="Michael T.P."/>
            <person name="Mikami K."/>
            <person name="Miyazaki S."/>
            <person name="Morinaga S."/>
            <person name="Murata T."/>
            <person name="Mueller-Roeber B."/>
            <person name="Nelson D.R."/>
            <person name="Obara M."/>
            <person name="Oguri Y."/>
            <person name="Olmstead R.G."/>
            <person name="Onodera N."/>
            <person name="Petersen B.L."/>
            <person name="Pils B."/>
            <person name="Prigge M."/>
            <person name="Rensing S.A."/>
            <person name="Riano-Pachon D.M."/>
            <person name="Roberts A.W."/>
            <person name="Sato Y."/>
            <person name="Scheller H.V."/>
            <person name="Schulz B."/>
            <person name="Schulz C."/>
            <person name="Shakirov E.V."/>
            <person name="Shibagaki N."/>
            <person name="Shinohara N."/>
            <person name="Shippen D.E."/>
            <person name="Soerensen I."/>
            <person name="Sotooka R."/>
            <person name="Sugimoto N."/>
            <person name="Sugita M."/>
            <person name="Sumikawa N."/>
            <person name="Tanurdzic M."/>
            <person name="Theissen G."/>
            <person name="Ulvskov P."/>
            <person name="Wakazuki S."/>
            <person name="Weng J.K."/>
            <person name="Willats W.W."/>
            <person name="Wipf D."/>
            <person name="Wolf P.G."/>
            <person name="Yang L."/>
            <person name="Zimmer A.D."/>
            <person name="Zhu Q."/>
            <person name="Mitros T."/>
            <person name="Hellsten U."/>
            <person name="Loque D."/>
            <person name="Otillar R."/>
            <person name="Salamov A."/>
            <person name="Schmutz J."/>
            <person name="Shapiro H."/>
            <person name="Lindquist E."/>
            <person name="Lucas S."/>
            <person name="Rokhsar D."/>
            <person name="Grigoriev I.V."/>
        </authorList>
    </citation>
    <scope>NUCLEOTIDE SEQUENCE [LARGE SCALE GENOMIC DNA]</scope>
</reference>
<organism evidence="3">
    <name type="scientific">Selaginella moellendorffii</name>
    <name type="common">Spikemoss</name>
    <dbReference type="NCBI Taxonomy" id="88036"/>
    <lineage>
        <taxon>Eukaryota</taxon>
        <taxon>Viridiplantae</taxon>
        <taxon>Streptophyta</taxon>
        <taxon>Embryophyta</taxon>
        <taxon>Tracheophyta</taxon>
        <taxon>Lycopodiopsida</taxon>
        <taxon>Selaginellales</taxon>
        <taxon>Selaginellaceae</taxon>
        <taxon>Selaginella</taxon>
    </lineage>
</organism>
<dbReference type="InterPro" id="IPR048478">
    <property type="entry name" value="LSM12_LSM"/>
</dbReference>
<dbReference type="HOGENOM" id="CLU_073383_1_1_1"/>
<accession>D8RI39</accession>
<dbReference type="OrthoDB" id="1057137at2759"/>
<dbReference type="Gramene" id="EFJ28026">
    <property type="protein sequence ID" value="EFJ28026"/>
    <property type="gene ID" value="SELMODRAFT_270872"/>
</dbReference>
<dbReference type="Pfam" id="PF09793">
    <property type="entry name" value="AD"/>
    <property type="match status" value="1"/>
</dbReference>
<dbReference type="InterPro" id="IPR047574">
    <property type="entry name" value="AD"/>
</dbReference>
<dbReference type="KEGG" id="smo:SELMODRAFT_270872"/>
<feature type="domain" description="AD" evidence="1">
    <location>
        <begin position="79"/>
        <end position="172"/>
    </location>
</feature>
<keyword evidence="3" id="KW-1185">Reference proteome</keyword>
<dbReference type="eggNOG" id="KOG4401">
    <property type="taxonomic scope" value="Eukaryota"/>
</dbReference>